<dbReference type="InterPro" id="IPR000276">
    <property type="entry name" value="GPCR_Rhodpsn"/>
</dbReference>
<evidence type="ECO:0000256" key="10">
    <source>
        <dbReference type="ARBA" id="ARBA00023170"/>
    </source>
</evidence>
<dbReference type="GO" id="GO:0004930">
    <property type="term" value="F:G protein-coupled receptor activity"/>
    <property type="evidence" value="ECO:0007669"/>
    <property type="project" value="UniProtKB-KW"/>
</dbReference>
<gene>
    <name evidence="16" type="primary">LOC108706080</name>
</gene>
<evidence type="ECO:0000313" key="16">
    <source>
        <dbReference type="RefSeq" id="XP_041437271.1"/>
    </source>
</evidence>
<dbReference type="GO" id="GO:0005549">
    <property type="term" value="F:odorant binding"/>
    <property type="evidence" value="ECO:0000318"/>
    <property type="project" value="GO_Central"/>
</dbReference>
<keyword evidence="7" id="KW-0297">G-protein coupled receptor</keyword>
<evidence type="ECO:0000256" key="1">
    <source>
        <dbReference type="ARBA" id="ARBA00004651"/>
    </source>
</evidence>
<sequence length="358" mass="40088">MVPVTPASPAPVTEQVVPKLGCRPPPDTLFAVDLRQRNIKQMKVTMQNSTDPHPSVLTLTFVEMAEIKYVYSTLIFLWFVMIVVSNCTVIGTIVMHRSLHEPMYVLIAALSANGLYGSAAFFLNLFVNLLSKTHTISYIACIVQVYGLHTYGGCEMAILWVMALDRYVCICNPLRYNSIMSLSTVYRLIAIALAYAVLQFTIQLILTIQLPLCSSVVQKFYCDNWSVVKLSCADTTVNNVYGLFITTVLGLITGTILISYLQILRLCMRSSTDHRSKALQTCIPHIISLTYFVLSQLSDTLLNRYPANIMPIELRVLISVQAFVIAPLLNPLIYGLKLKEIQVKAKQIFCNRNIFGVN</sequence>
<dbReference type="PANTHER" id="PTHR26451:SF997">
    <property type="entry name" value="GUSTATORY RECEPTOR CLONE PTE03"/>
    <property type="match status" value="1"/>
</dbReference>
<evidence type="ECO:0000256" key="13">
    <source>
        <dbReference type="SAM" id="Phobius"/>
    </source>
</evidence>
<keyword evidence="11" id="KW-0325">Glycoprotein</keyword>
<feature type="transmembrane region" description="Helical" evidence="13">
    <location>
        <begin position="106"/>
        <end position="130"/>
    </location>
</feature>
<accession>A0A8J1M7H8</accession>
<dbReference type="RefSeq" id="XP_041437271.1">
    <property type="nucleotide sequence ID" value="XM_041581337.1"/>
</dbReference>
<dbReference type="PANTHER" id="PTHR26451">
    <property type="entry name" value="G_PROTEIN_RECEP_F1_2 DOMAIN-CONTAINING PROTEIN"/>
    <property type="match status" value="1"/>
</dbReference>
<organism evidence="15 16">
    <name type="scientific">Xenopus laevis</name>
    <name type="common">African clawed frog</name>
    <dbReference type="NCBI Taxonomy" id="8355"/>
    <lineage>
        <taxon>Eukaryota</taxon>
        <taxon>Metazoa</taxon>
        <taxon>Chordata</taxon>
        <taxon>Craniata</taxon>
        <taxon>Vertebrata</taxon>
        <taxon>Euteleostomi</taxon>
        <taxon>Amphibia</taxon>
        <taxon>Batrachia</taxon>
        <taxon>Anura</taxon>
        <taxon>Pipoidea</taxon>
        <taxon>Pipidae</taxon>
        <taxon>Xenopodinae</taxon>
        <taxon>Xenopus</taxon>
        <taxon>Xenopus</taxon>
    </lineage>
</organism>
<feature type="domain" description="G-protein coupled receptors family 1 profile" evidence="14">
    <location>
        <begin position="85"/>
        <end position="334"/>
    </location>
</feature>
<reference evidence="16" key="1">
    <citation type="submission" date="2025-08" db="UniProtKB">
        <authorList>
            <consortium name="RefSeq"/>
        </authorList>
    </citation>
    <scope>IDENTIFICATION</scope>
    <source>
        <strain evidence="16">J_2021</strain>
        <tissue evidence="16">Erythrocytes</tissue>
    </source>
</reference>
<evidence type="ECO:0000313" key="15">
    <source>
        <dbReference type="Proteomes" id="UP000186698"/>
    </source>
</evidence>
<dbReference type="PROSITE" id="PS50262">
    <property type="entry name" value="G_PROTEIN_RECEP_F1_2"/>
    <property type="match status" value="1"/>
</dbReference>
<dbReference type="PROSITE" id="PS00237">
    <property type="entry name" value="G_PROTEIN_RECEP_F1_1"/>
    <property type="match status" value="1"/>
</dbReference>
<dbReference type="Pfam" id="PF13853">
    <property type="entry name" value="7tm_4"/>
    <property type="match status" value="1"/>
</dbReference>
<dbReference type="GeneID" id="108706080"/>
<keyword evidence="5" id="KW-0552">Olfaction</keyword>
<keyword evidence="2" id="KW-1003">Cell membrane</keyword>
<evidence type="ECO:0000256" key="12">
    <source>
        <dbReference type="ARBA" id="ARBA00023224"/>
    </source>
</evidence>
<keyword evidence="3" id="KW-0716">Sensory transduction</keyword>
<feature type="transmembrane region" description="Helical" evidence="13">
    <location>
        <begin position="136"/>
        <end position="164"/>
    </location>
</feature>
<evidence type="ECO:0000256" key="5">
    <source>
        <dbReference type="ARBA" id="ARBA00022725"/>
    </source>
</evidence>
<dbReference type="SUPFAM" id="SSF81321">
    <property type="entry name" value="Family A G protein-coupled receptor-like"/>
    <property type="match status" value="1"/>
</dbReference>
<keyword evidence="15" id="KW-1185">Reference proteome</keyword>
<keyword evidence="6 13" id="KW-1133">Transmembrane helix</keyword>
<evidence type="ECO:0000256" key="2">
    <source>
        <dbReference type="ARBA" id="ARBA00022475"/>
    </source>
</evidence>
<feature type="transmembrane region" description="Helical" evidence="13">
    <location>
        <begin position="185"/>
        <end position="206"/>
    </location>
</feature>
<evidence type="ECO:0000256" key="6">
    <source>
        <dbReference type="ARBA" id="ARBA00022989"/>
    </source>
</evidence>
<evidence type="ECO:0000256" key="7">
    <source>
        <dbReference type="ARBA" id="ARBA00023040"/>
    </source>
</evidence>
<dbReference type="KEGG" id="xla:108706080"/>
<dbReference type="InterPro" id="IPR000725">
    <property type="entry name" value="Olfact_rcpt"/>
</dbReference>
<comment type="subcellular location">
    <subcellularLocation>
        <location evidence="1">Cell membrane</location>
        <topology evidence="1">Multi-pass membrane protein</topology>
    </subcellularLocation>
</comment>
<keyword evidence="4 13" id="KW-0812">Transmembrane</keyword>
<evidence type="ECO:0000256" key="8">
    <source>
        <dbReference type="ARBA" id="ARBA00023136"/>
    </source>
</evidence>
<proteinExistence type="predicted"/>
<evidence type="ECO:0000256" key="4">
    <source>
        <dbReference type="ARBA" id="ARBA00022692"/>
    </source>
</evidence>
<name>A0A8J1M7H8_XENLA</name>
<dbReference type="FunFam" id="1.20.1070.10:FF:000024">
    <property type="entry name" value="Olfactory receptor"/>
    <property type="match status" value="1"/>
</dbReference>
<dbReference type="GO" id="GO:0050911">
    <property type="term" value="P:detection of chemical stimulus involved in sensory perception of smell"/>
    <property type="evidence" value="ECO:0000318"/>
    <property type="project" value="GO_Central"/>
</dbReference>
<evidence type="ECO:0000256" key="9">
    <source>
        <dbReference type="ARBA" id="ARBA00023157"/>
    </source>
</evidence>
<feature type="transmembrane region" description="Helical" evidence="13">
    <location>
        <begin position="240"/>
        <end position="264"/>
    </location>
</feature>
<keyword evidence="9" id="KW-1015">Disulfide bond</keyword>
<protein>
    <submittedName>
        <fullName evidence="16">Olfactory receptor 52K1</fullName>
    </submittedName>
</protein>
<evidence type="ECO:0000256" key="3">
    <source>
        <dbReference type="ARBA" id="ARBA00022606"/>
    </source>
</evidence>
<keyword evidence="10 16" id="KW-0675">Receptor</keyword>
<evidence type="ECO:0000256" key="11">
    <source>
        <dbReference type="ARBA" id="ARBA00023180"/>
    </source>
</evidence>
<dbReference type="GO" id="GO:0004984">
    <property type="term" value="F:olfactory receptor activity"/>
    <property type="evidence" value="ECO:0000318"/>
    <property type="project" value="GO_Central"/>
</dbReference>
<dbReference type="GO" id="GO:0016020">
    <property type="term" value="C:membrane"/>
    <property type="evidence" value="ECO:0000318"/>
    <property type="project" value="GO_Central"/>
</dbReference>
<feature type="transmembrane region" description="Helical" evidence="13">
    <location>
        <begin position="314"/>
        <end position="336"/>
    </location>
</feature>
<dbReference type="Gene3D" id="1.20.1070.10">
    <property type="entry name" value="Rhodopsin 7-helix transmembrane proteins"/>
    <property type="match status" value="1"/>
</dbReference>
<dbReference type="AlphaFoldDB" id="A0A8J1M7H8"/>
<keyword evidence="8 13" id="KW-0472">Membrane</keyword>
<dbReference type="GO" id="GO:0005886">
    <property type="term" value="C:plasma membrane"/>
    <property type="evidence" value="ECO:0007669"/>
    <property type="project" value="UniProtKB-SubCell"/>
</dbReference>
<keyword evidence="12" id="KW-0807">Transducer</keyword>
<evidence type="ECO:0000259" key="14">
    <source>
        <dbReference type="PROSITE" id="PS50262"/>
    </source>
</evidence>
<dbReference type="Proteomes" id="UP000186698">
    <property type="component" value="Chromosome 2L"/>
</dbReference>
<dbReference type="InterPro" id="IPR052921">
    <property type="entry name" value="GPCR1_Superfamily_Member"/>
</dbReference>
<dbReference type="PRINTS" id="PR00245">
    <property type="entry name" value="OLFACTORYR"/>
</dbReference>
<feature type="transmembrane region" description="Helical" evidence="13">
    <location>
        <begin position="69"/>
        <end position="94"/>
    </location>
</feature>
<feature type="transmembrane region" description="Helical" evidence="13">
    <location>
        <begin position="276"/>
        <end position="294"/>
    </location>
</feature>
<dbReference type="InterPro" id="IPR017452">
    <property type="entry name" value="GPCR_Rhodpsn_7TM"/>
</dbReference>